<dbReference type="InterPro" id="IPR045079">
    <property type="entry name" value="Oxoprolinase-like"/>
</dbReference>
<organism evidence="4 5">
    <name type="scientific">Phytohabitans kaempferiae</name>
    <dbReference type="NCBI Taxonomy" id="1620943"/>
    <lineage>
        <taxon>Bacteria</taxon>
        <taxon>Bacillati</taxon>
        <taxon>Actinomycetota</taxon>
        <taxon>Actinomycetes</taxon>
        <taxon>Micromonosporales</taxon>
        <taxon>Micromonosporaceae</taxon>
    </lineage>
</organism>
<dbReference type="Proteomes" id="UP001589867">
    <property type="component" value="Unassembled WGS sequence"/>
</dbReference>
<dbReference type="PANTHER" id="PTHR11365">
    <property type="entry name" value="5-OXOPROLINASE RELATED"/>
    <property type="match status" value="1"/>
</dbReference>
<feature type="domain" description="Hydantoinase A/oxoprolinase" evidence="1">
    <location>
        <begin position="218"/>
        <end position="501"/>
    </location>
</feature>
<dbReference type="Pfam" id="PF01968">
    <property type="entry name" value="Hydantoinase_A"/>
    <property type="match status" value="1"/>
</dbReference>
<dbReference type="RefSeq" id="WP_377246988.1">
    <property type="nucleotide sequence ID" value="NZ_JBHLUH010000007.1"/>
</dbReference>
<evidence type="ECO:0000313" key="4">
    <source>
        <dbReference type="EMBL" id="MFC0527321.1"/>
    </source>
</evidence>
<evidence type="ECO:0000259" key="1">
    <source>
        <dbReference type="Pfam" id="PF01968"/>
    </source>
</evidence>
<dbReference type="SUPFAM" id="SSF53067">
    <property type="entry name" value="Actin-like ATPase domain"/>
    <property type="match status" value="1"/>
</dbReference>
<sequence>MSGGELRALVGVDTGGTFTDTVVTLSDGRLGVGKALSTPGRVEQGVLDSIARAAAGLGMSLPELLCRTVILTHGTTVGLNALLTGTGARVGLLTTKGFESTLPIAKANKIHGLDELDATMPVRWRKPDPLVARPDIAGVSERIDVTGAVVRPLDEAQARTAIRRLAGRGVDAVAICLLWSPVNPEHERQLAALVAEELPGVQVSCSSTIAPAVGEYERASTVVLDAYVAPAVGAYLRALQDRLRDGGFGGVLMILRTGGGAEPVEHTLRAPVNTLRSGPVAGLAATAGLAAALRHRGVIATDVGGTSFDVGLVVDGTMPRASRPMVHRHALAIPVVEVESIGTGGGSLAWLDRGLGTLRVGPRSAGAEPGPACYGRGGTRPTLTDASAALGYLRRLGGAVDLDVEAAREAIRTHIAEPLGISVVAAAEGIVRIAADQMRDLIRRCTIQRGHDPSAFALMAFGGAGPQYASWYADGLGLTDVVVPELAAELSAYGAVASDLTIGAERGLVPSPVLEAGAALEAALAELTGEIEAGLTAAVDAVAAASGRRRVVRRSAALRFYRQQRRLDVPIGERVDAAELARLAAAFRERYERVVGAGAAPEGTPVEVLSVRVELTVPVPAPPVVVRQPAVAEQIGERPAWFGGVEHRCAVYDWSRLGADAQIEGPAFVESEQTTVVLPPQRRAHVDTYGHLHLVQGLSGGSL</sequence>
<reference evidence="4 5" key="1">
    <citation type="submission" date="2024-09" db="EMBL/GenBank/DDBJ databases">
        <authorList>
            <person name="Sun Q."/>
            <person name="Mori K."/>
        </authorList>
    </citation>
    <scope>NUCLEOTIDE SEQUENCE [LARGE SCALE GENOMIC DNA]</scope>
    <source>
        <strain evidence="4 5">TBRC 3947</strain>
    </source>
</reference>
<gene>
    <name evidence="4" type="ORF">ACFFIA_06575</name>
</gene>
<keyword evidence="5" id="KW-1185">Reference proteome</keyword>
<proteinExistence type="predicted"/>
<dbReference type="InterPro" id="IPR008040">
    <property type="entry name" value="Hydant_A_N"/>
</dbReference>
<protein>
    <submittedName>
        <fullName evidence="4">Hydantoinase/oxoprolinase family protein</fullName>
    </submittedName>
</protein>
<evidence type="ECO:0000313" key="5">
    <source>
        <dbReference type="Proteomes" id="UP001589867"/>
    </source>
</evidence>
<dbReference type="InterPro" id="IPR049517">
    <property type="entry name" value="ACX-like_C"/>
</dbReference>
<dbReference type="EMBL" id="JBHLUH010000007">
    <property type="protein sequence ID" value="MFC0527321.1"/>
    <property type="molecule type" value="Genomic_DNA"/>
</dbReference>
<dbReference type="InterPro" id="IPR002821">
    <property type="entry name" value="Hydantoinase_A"/>
</dbReference>
<dbReference type="Pfam" id="PF05378">
    <property type="entry name" value="Hydant_A_N"/>
    <property type="match status" value="1"/>
</dbReference>
<comment type="caution">
    <text evidence="4">The sequence shown here is derived from an EMBL/GenBank/DDBJ whole genome shotgun (WGS) entry which is preliminary data.</text>
</comment>
<evidence type="ECO:0000259" key="3">
    <source>
        <dbReference type="Pfam" id="PF19278"/>
    </source>
</evidence>
<feature type="domain" description="Hydantoinase/oxoprolinase N-terminal" evidence="2">
    <location>
        <begin position="10"/>
        <end position="197"/>
    </location>
</feature>
<evidence type="ECO:0000259" key="2">
    <source>
        <dbReference type="Pfam" id="PF05378"/>
    </source>
</evidence>
<dbReference type="InterPro" id="IPR043129">
    <property type="entry name" value="ATPase_NBD"/>
</dbReference>
<dbReference type="Pfam" id="PF19278">
    <property type="entry name" value="Hydant_A_C"/>
    <property type="match status" value="1"/>
</dbReference>
<accession>A0ABV6LY06</accession>
<dbReference type="PANTHER" id="PTHR11365:SF23">
    <property type="entry name" value="HYPOTHETICAL 5-OXOPROLINASE (EUROFUNG)-RELATED"/>
    <property type="match status" value="1"/>
</dbReference>
<name>A0ABV6LY06_9ACTN</name>
<feature type="domain" description="Acetophenone carboxylase-like C-terminal" evidence="3">
    <location>
        <begin position="567"/>
        <end position="694"/>
    </location>
</feature>